<keyword evidence="6 13" id="KW-1133">Transmembrane helix</keyword>
<comment type="domain">
    <text evidence="12">The histidine box domains are involved in binding the catalytic metal ions.</text>
</comment>
<comment type="cofactor">
    <cofactor evidence="12">
        <name>Fe(2+)</name>
        <dbReference type="ChEBI" id="CHEBI:29033"/>
    </cofactor>
</comment>
<dbReference type="CDD" id="cd03505">
    <property type="entry name" value="Delta9-FADS-like"/>
    <property type="match status" value="1"/>
</dbReference>
<feature type="transmembrane region" description="Helical" evidence="13">
    <location>
        <begin position="38"/>
        <end position="60"/>
    </location>
</feature>
<feature type="domain" description="Fatty acid desaturase" evidence="14">
    <location>
        <begin position="39"/>
        <end position="241"/>
    </location>
</feature>
<evidence type="ECO:0000256" key="2">
    <source>
        <dbReference type="ARBA" id="ARBA00009295"/>
    </source>
</evidence>
<evidence type="ECO:0000256" key="10">
    <source>
        <dbReference type="ARBA" id="ARBA00023136"/>
    </source>
</evidence>
<keyword evidence="8" id="KW-0408">Iron</keyword>
<evidence type="ECO:0000259" key="14">
    <source>
        <dbReference type="Pfam" id="PF00487"/>
    </source>
</evidence>
<dbReference type="PRINTS" id="PR00075">
    <property type="entry name" value="FACDDSATRASE"/>
</dbReference>
<dbReference type="InterPro" id="IPR005804">
    <property type="entry name" value="FA_desaturase_dom"/>
</dbReference>
<dbReference type="AlphaFoldDB" id="D2A4M6"/>
<protein>
    <submittedName>
        <fullName evidence="15">Fatty acid desaturase D11</fullName>
    </submittedName>
</protein>
<proteinExistence type="evidence at transcript level"/>
<dbReference type="KEGG" id="tca:659095"/>
<dbReference type="Pfam" id="PF00487">
    <property type="entry name" value="FA_desaturase"/>
    <property type="match status" value="1"/>
</dbReference>
<keyword evidence="5" id="KW-0276">Fatty acid metabolism</keyword>
<accession>D2A4M6</accession>
<dbReference type="GO" id="GO:0016020">
    <property type="term" value="C:membrane"/>
    <property type="evidence" value="ECO:0007669"/>
    <property type="project" value="UniProtKB-SubCell"/>
</dbReference>
<keyword evidence="4 12" id="KW-0812">Transmembrane</keyword>
<dbReference type="InterPro" id="IPR015876">
    <property type="entry name" value="Acyl-CoA_DS"/>
</dbReference>
<evidence type="ECO:0000256" key="5">
    <source>
        <dbReference type="ARBA" id="ARBA00022832"/>
    </source>
</evidence>
<dbReference type="OrthoDB" id="10260134at2759"/>
<name>D2A4M6_TRICA</name>
<keyword evidence="7 12" id="KW-0560">Oxidoreductase</keyword>
<dbReference type="EMBL" id="KF576677">
    <property type="protein sequence ID" value="AHH30818.1"/>
    <property type="molecule type" value="mRNA"/>
</dbReference>
<evidence type="ECO:0000256" key="1">
    <source>
        <dbReference type="ARBA" id="ARBA00004141"/>
    </source>
</evidence>
<evidence type="ECO:0000256" key="12">
    <source>
        <dbReference type="RuleBase" id="RU000581"/>
    </source>
</evidence>
<evidence type="ECO:0000256" key="13">
    <source>
        <dbReference type="SAM" id="Phobius"/>
    </source>
</evidence>
<comment type="subcellular location">
    <subcellularLocation>
        <location evidence="1">Membrane</location>
        <topology evidence="1">Multi-pass membrane protein</topology>
    </subcellularLocation>
</comment>
<dbReference type="PANTHER" id="PTHR11351">
    <property type="entry name" value="ACYL-COA DESATURASE"/>
    <property type="match status" value="1"/>
</dbReference>
<evidence type="ECO:0000256" key="11">
    <source>
        <dbReference type="ARBA" id="ARBA00023160"/>
    </source>
</evidence>
<evidence type="ECO:0000256" key="4">
    <source>
        <dbReference type="ARBA" id="ARBA00022692"/>
    </source>
</evidence>
<dbReference type="HOGENOM" id="CLU_027359_0_2_1"/>
<dbReference type="GO" id="GO:0006633">
    <property type="term" value="P:fatty acid biosynthetic process"/>
    <property type="evidence" value="ECO:0007669"/>
    <property type="project" value="UniProtKB-KW"/>
</dbReference>
<reference evidence="15" key="1">
    <citation type="journal article" date="2014" name="Insect Biochem. Mol. Biol.">
        <title>Unexpected functional diversity in the fatty acid desaturases of the flour beetle Tribolium castaneum and identification of key residues determining activity.</title>
        <authorList>
            <person name="Haritos V.S."/>
            <person name="Horne I."/>
            <person name="Damcevski K."/>
            <person name="Glover K."/>
            <person name="Gibb N."/>
        </authorList>
    </citation>
    <scope>NUCLEOTIDE SEQUENCE</scope>
</reference>
<evidence type="ECO:0000256" key="6">
    <source>
        <dbReference type="ARBA" id="ARBA00022989"/>
    </source>
</evidence>
<evidence type="ECO:0000313" key="15">
    <source>
        <dbReference type="EMBL" id="AHH30818.1"/>
    </source>
</evidence>
<keyword evidence="3 12" id="KW-0444">Lipid biosynthesis</keyword>
<dbReference type="GO" id="GO:0016717">
    <property type="term" value="F:oxidoreductase activity, acting on paired donors, with oxidation of a pair of donors resulting in the reduction of molecular oxygen to two molecules of water"/>
    <property type="evidence" value="ECO:0007669"/>
    <property type="project" value="InterPro"/>
</dbReference>
<evidence type="ECO:0000256" key="7">
    <source>
        <dbReference type="ARBA" id="ARBA00023002"/>
    </source>
</evidence>
<evidence type="ECO:0000256" key="9">
    <source>
        <dbReference type="ARBA" id="ARBA00023098"/>
    </source>
</evidence>
<comment type="similarity">
    <text evidence="2 12">Belongs to the fatty acid desaturase type 1 family.</text>
</comment>
<dbReference type="PhylomeDB" id="D2A4M6"/>
<evidence type="ECO:0000256" key="3">
    <source>
        <dbReference type="ARBA" id="ARBA00022516"/>
    </source>
</evidence>
<keyword evidence="11 12" id="KW-0275">Fatty acid biosynthesis</keyword>
<feature type="transmembrane region" description="Helical" evidence="13">
    <location>
        <begin position="7"/>
        <end position="26"/>
    </location>
</feature>
<sequence length="290" mass="34392">MFQTPIVWPNVILFILYHAIALQGWYYFITFQTNLRTIFWAFLILVLAGQGITSGVHRLWSHRSYKAKLPLRIFLCLCQTISFQNSIYEWARDHRAHHKFSDTDADPHNIKRGFFFAHMGWLLVRKHPQVKMKGQLIDLSDLENDPVVRFQKKYYHVLAPLCCFVVPTMVPWYFWKENFYVSFCVCMLRYLISLHFTWLVNSAAHLWGFKPYDRFIKPSENQIVAKLTMGEGWHNYHHTFPWDYKAAELDSYNGNLSTAFIDLMAKIGWAYDLKTVPLDVIRKRVLRTGQ</sequence>
<dbReference type="RefSeq" id="NP_001306196.1">
    <property type="nucleotide sequence ID" value="NM_001319267.1"/>
</dbReference>
<keyword evidence="10 13" id="KW-0472">Membrane</keyword>
<keyword evidence="9" id="KW-0443">Lipid metabolism</keyword>
<organism evidence="15">
    <name type="scientific">Tribolium castaneum</name>
    <name type="common">Red flour beetle</name>
    <dbReference type="NCBI Taxonomy" id="7070"/>
    <lineage>
        <taxon>Eukaryota</taxon>
        <taxon>Metazoa</taxon>
        <taxon>Ecdysozoa</taxon>
        <taxon>Arthropoda</taxon>
        <taxon>Hexapoda</taxon>
        <taxon>Insecta</taxon>
        <taxon>Pterygota</taxon>
        <taxon>Neoptera</taxon>
        <taxon>Endopterygota</taxon>
        <taxon>Coleoptera</taxon>
        <taxon>Polyphaga</taxon>
        <taxon>Cucujiformia</taxon>
        <taxon>Tenebrionidae</taxon>
        <taxon>Tenebrionidae incertae sedis</taxon>
        <taxon>Tribolium</taxon>
    </lineage>
</organism>
<dbReference type="PANTHER" id="PTHR11351:SF98">
    <property type="entry name" value="RE43130P"/>
    <property type="match status" value="1"/>
</dbReference>
<dbReference type="GeneID" id="659095"/>
<feature type="transmembrane region" description="Helical" evidence="13">
    <location>
        <begin position="154"/>
        <end position="174"/>
    </location>
</feature>
<evidence type="ECO:0000256" key="8">
    <source>
        <dbReference type="ARBA" id="ARBA00023004"/>
    </source>
</evidence>